<dbReference type="Pfam" id="PF13432">
    <property type="entry name" value="TPR_16"/>
    <property type="match status" value="1"/>
</dbReference>
<dbReference type="PANTHER" id="PTHR12558">
    <property type="entry name" value="CELL DIVISION CYCLE 16,23,27"/>
    <property type="match status" value="1"/>
</dbReference>
<gene>
    <name evidence="3" type="ORF">GTK07_07445</name>
</gene>
<accession>A0A6I5KTX0</accession>
<evidence type="ECO:0000313" key="4">
    <source>
        <dbReference type="Proteomes" id="UP000468707"/>
    </source>
</evidence>
<dbReference type="Pfam" id="PF13181">
    <property type="entry name" value="TPR_8"/>
    <property type="match status" value="2"/>
</dbReference>
<dbReference type="InterPro" id="IPR011990">
    <property type="entry name" value="TPR-like_helical_dom_sf"/>
</dbReference>
<dbReference type="RefSeq" id="WP_163634655.1">
    <property type="nucleotide sequence ID" value="NZ_JAAAMI010000003.1"/>
</dbReference>
<evidence type="ECO:0000256" key="1">
    <source>
        <dbReference type="PROSITE-ProRule" id="PRU00339"/>
    </source>
</evidence>
<dbReference type="SUPFAM" id="SSF48452">
    <property type="entry name" value="TPR-like"/>
    <property type="match status" value="1"/>
</dbReference>
<feature type="chain" id="PRO_5026113292" evidence="2">
    <location>
        <begin position="20"/>
        <end position="380"/>
    </location>
</feature>
<feature type="repeat" description="TPR" evidence="1">
    <location>
        <begin position="49"/>
        <end position="82"/>
    </location>
</feature>
<evidence type="ECO:0000256" key="2">
    <source>
        <dbReference type="SAM" id="SignalP"/>
    </source>
</evidence>
<organism evidence="3 4">
    <name type="scientific">Flagellimonas sediminis</name>
    <dbReference type="NCBI Taxonomy" id="2696468"/>
    <lineage>
        <taxon>Bacteria</taxon>
        <taxon>Pseudomonadati</taxon>
        <taxon>Bacteroidota</taxon>
        <taxon>Flavobacteriia</taxon>
        <taxon>Flavobacteriales</taxon>
        <taxon>Flavobacteriaceae</taxon>
        <taxon>Flagellimonas</taxon>
    </lineage>
</organism>
<feature type="signal peptide" evidence="2">
    <location>
        <begin position="1"/>
        <end position="19"/>
    </location>
</feature>
<dbReference type="Gene3D" id="1.25.40.10">
    <property type="entry name" value="Tetratricopeptide repeat domain"/>
    <property type="match status" value="1"/>
</dbReference>
<dbReference type="Proteomes" id="UP000468707">
    <property type="component" value="Unassembled WGS sequence"/>
</dbReference>
<name>A0A6I5KTX0_9FLAO</name>
<dbReference type="SMART" id="SM00028">
    <property type="entry name" value="TPR"/>
    <property type="match status" value="7"/>
</dbReference>
<proteinExistence type="predicted"/>
<dbReference type="PANTHER" id="PTHR12558:SF13">
    <property type="entry name" value="CELL DIVISION CYCLE PROTEIN 27 HOMOLOG"/>
    <property type="match status" value="1"/>
</dbReference>
<evidence type="ECO:0000313" key="3">
    <source>
        <dbReference type="EMBL" id="NDV43159.1"/>
    </source>
</evidence>
<feature type="repeat" description="TPR" evidence="1">
    <location>
        <begin position="185"/>
        <end position="218"/>
    </location>
</feature>
<dbReference type="PROSITE" id="PS50005">
    <property type="entry name" value="TPR"/>
    <property type="match status" value="3"/>
</dbReference>
<dbReference type="EMBL" id="JAAAMI010000003">
    <property type="protein sequence ID" value="NDV43159.1"/>
    <property type="molecule type" value="Genomic_DNA"/>
</dbReference>
<reference evidence="3 4" key="1">
    <citation type="submission" date="2020-01" db="EMBL/GenBank/DDBJ databases">
        <title>Muricauda sediminis sp.nov. 40Bstr401.</title>
        <authorList>
            <person name="Xue Z."/>
            <person name="Zhu S."/>
            <person name="Ren N."/>
            <person name="Chen T."/>
            <person name="Chen X."/>
            <person name="Chen J."/>
            <person name="Yang J."/>
        </authorList>
    </citation>
    <scope>NUCLEOTIDE SEQUENCE [LARGE SCALE GENOMIC DNA]</scope>
    <source>
        <strain evidence="3 4">40Bstr401</strain>
    </source>
</reference>
<keyword evidence="4" id="KW-1185">Reference proteome</keyword>
<keyword evidence="1" id="KW-0802">TPR repeat</keyword>
<dbReference type="InterPro" id="IPR019734">
    <property type="entry name" value="TPR_rpt"/>
</dbReference>
<dbReference type="AlphaFoldDB" id="A0A6I5KTX0"/>
<comment type="caution">
    <text evidence="3">The sequence shown here is derived from an EMBL/GenBank/DDBJ whole genome shotgun (WGS) entry which is preliminary data.</text>
</comment>
<keyword evidence="2" id="KW-0732">Signal</keyword>
<protein>
    <submittedName>
        <fullName evidence="3">Tetratricopeptide repeat protein</fullName>
    </submittedName>
</protein>
<feature type="repeat" description="TPR" evidence="1">
    <location>
        <begin position="117"/>
        <end position="150"/>
    </location>
</feature>
<sequence length="380" mass="44035">MIKSICSIAILLFSFKAGAQSSALSVADSLYTLGNYTSAINEYAKIGDANASLQIARAYNAIGNFDKAIAQYQATLTKKPTMDIARFELGKLLLKTKSYQPALEAFHDLVTKGQENPEYFYYLGRAYESVDKQEEANTAFRKAVAKDSTHLRSLYALGKYFVGQEIRDSALVYIDQGLKFYEDDISMINLKAQAYYNNGQHKQAIPWFERLLELGENRPFILERTAFSYYRNYDSEKAIQAYRMLATDPWSLADAYSGMGQVYLQEKQLDSAQYYIKKSIEERTVTFEKEYADLGRIARLQDKTKESMDYYKTAWEENKDNPRNYYQFCILADEYYKDPKTKLQYYESLLEMYPKLSPFIKERVIKRVSEIKEEIHYAGN</sequence>